<dbReference type="GO" id="GO:0030127">
    <property type="term" value="C:COPII vesicle coat"/>
    <property type="evidence" value="ECO:0007669"/>
    <property type="project" value="TreeGrafter"/>
</dbReference>
<keyword evidence="8" id="KW-0653">Protein transport</keyword>
<dbReference type="SUPFAM" id="SSF51045">
    <property type="entry name" value="WW domain"/>
    <property type="match status" value="1"/>
</dbReference>
<dbReference type="Gene3D" id="2.20.70.10">
    <property type="match status" value="1"/>
</dbReference>
<evidence type="ECO:0000256" key="2">
    <source>
        <dbReference type="ARBA" id="ARBA00009358"/>
    </source>
</evidence>
<dbReference type="Pfam" id="PF00400">
    <property type="entry name" value="WD40"/>
    <property type="match status" value="1"/>
</dbReference>
<dbReference type="InterPro" id="IPR036322">
    <property type="entry name" value="WD40_repeat_dom_sf"/>
</dbReference>
<dbReference type="SMART" id="SM00456">
    <property type="entry name" value="WW"/>
    <property type="match status" value="1"/>
</dbReference>
<evidence type="ECO:0000256" key="6">
    <source>
        <dbReference type="ARBA" id="ARBA00022824"/>
    </source>
</evidence>
<evidence type="ECO:0000259" key="11">
    <source>
        <dbReference type="PROSITE" id="PS50020"/>
    </source>
</evidence>
<keyword evidence="4 9" id="KW-0853">WD repeat</keyword>
<dbReference type="GO" id="GO:0015031">
    <property type="term" value="P:protein transport"/>
    <property type="evidence" value="ECO:0007669"/>
    <property type="project" value="UniProtKB-KW"/>
</dbReference>
<gene>
    <name evidence="12" type="ORF">CDEB00056_LOCUS3864</name>
</gene>
<sequence length="1082" mass="115312">MTKVAQIEDRGAAVAWSPVGDHADVIALGAKESGSTGFDDYGGELELFDLGITSATKPAVIGSVKTTSRFSSIGWTTGTNALSSSFSMGIIAGGMDNGAVNIYNPAKLVEGGASDTNSCLLSSIERKNGAISALQFNPHASSANLLATGSSSGEILITSLDNPDQPTVTIPSSGDAASAVSTAEITQMAWNTEVPHIVASGAGNGIATIWDLRQNKPWCELRCEVSGAAVADLAWNPSNGMHLITASSDDRNPVLKMWDLRASMSMPLATMEGHLGGILSIDWCPHDDSLLLSCGKGGRTILWDVHTLKPIADLPNDGDGVDNLASPARNSSELYTANSGLTSSQQKRNDVKWSPLRKGVVSTCSFDRKVQAHSVIGIATKSGRPPKWMKPASGVSCGFGGSIVSFGTTGKQVAISNHVEETELKEAVYGFESAIANGDYVGFCAKQAVSAASVGDAYDAELWGFMQILFGENTRHNLLNYLGFEPEDIARKASDFNDDEIDMSTLSLESKGTLPMSKKVEDAVSKALFVGNFEAAVECCIRSGNLADALVLASCGGAELWAKTQSQYFASETGKRPFLSIVSAVMHNKLDEFTASSYPSSWAETLAILCTYSTEQEFRPLCETLGDRLVSAGDTANASLCYLCALNLDKASQYWEYQLNGARSSSENYLALHSFAVKVAVFMQAGAQNDQLPMHVSNILFQYAKVVSEQGFLSSAAKYCWSSSQECKELRDRLYRSKDTQLCTIALGPIPEFPFAYVNVGVAPILSQAASQKVLVQPSSNTNHNSYTPSQAQTTNNGYTSGAGIYQTVSQSNNQQMPSTGYGTNTSIQKHDSEVNGQYGKSQQISQMPLPSGWTALQDPASGRTYYANSSTGETTWEIPVSQISATVSPQINATPSKTAMLASKYGDGFVTSASHPELAAQYGNVGTSNPYTDSARPGTAVVNKVQKPPVSGTFNLKKLAQVADSTNYKPLVDDLLVCVTSLADIAVGPSEKKQLAEVQKAAAIFSKRLAQVDVPTDVADKVGQIVAALKNNDFLTATGVHTSLVNTVWKQHKDWLKGLKFLIQMTSKSNHNARTQGQWAM</sequence>
<dbReference type="InterPro" id="IPR036020">
    <property type="entry name" value="WW_dom_sf"/>
</dbReference>
<dbReference type="GO" id="GO:0070971">
    <property type="term" value="C:endoplasmic reticulum exit site"/>
    <property type="evidence" value="ECO:0007669"/>
    <property type="project" value="TreeGrafter"/>
</dbReference>
<evidence type="ECO:0000256" key="5">
    <source>
        <dbReference type="ARBA" id="ARBA00022737"/>
    </source>
</evidence>
<dbReference type="PANTHER" id="PTHR13923">
    <property type="entry name" value="SEC31-RELATED PROTEIN"/>
    <property type="match status" value="1"/>
</dbReference>
<dbReference type="InterPro" id="IPR015943">
    <property type="entry name" value="WD40/YVTN_repeat-like_dom_sf"/>
</dbReference>
<dbReference type="Gene3D" id="1.25.40.1030">
    <property type="match status" value="1"/>
</dbReference>
<dbReference type="SUPFAM" id="SSF50978">
    <property type="entry name" value="WD40 repeat-like"/>
    <property type="match status" value="1"/>
</dbReference>
<dbReference type="PANTHER" id="PTHR13923:SF11">
    <property type="entry name" value="SECRETORY 31, ISOFORM D"/>
    <property type="match status" value="1"/>
</dbReference>
<dbReference type="PROSITE" id="PS50020">
    <property type="entry name" value="WW_DOMAIN_2"/>
    <property type="match status" value="1"/>
</dbReference>
<name>A0A7S3PXL1_9STRA</name>
<dbReference type="Gene3D" id="2.130.10.10">
    <property type="entry name" value="YVTN repeat-like/Quinoprotein amine dehydrogenase"/>
    <property type="match status" value="1"/>
</dbReference>
<protein>
    <recommendedName>
        <fullName evidence="11">WW domain-containing protein</fullName>
    </recommendedName>
</protein>
<feature type="domain" description="WW" evidence="11">
    <location>
        <begin position="848"/>
        <end position="882"/>
    </location>
</feature>
<dbReference type="GO" id="GO:0090110">
    <property type="term" value="P:COPII-coated vesicle cargo loading"/>
    <property type="evidence" value="ECO:0007669"/>
    <property type="project" value="TreeGrafter"/>
</dbReference>
<dbReference type="InterPro" id="IPR001202">
    <property type="entry name" value="WW_dom"/>
</dbReference>
<dbReference type="SMART" id="SM00320">
    <property type="entry name" value="WD40"/>
    <property type="match status" value="5"/>
</dbReference>
<feature type="region of interest" description="Disordered" evidence="10">
    <location>
        <begin position="777"/>
        <end position="799"/>
    </location>
</feature>
<keyword evidence="7" id="KW-0931">ER-Golgi transport</keyword>
<accession>A0A7S3PXL1</accession>
<dbReference type="EMBL" id="HBIO01005463">
    <property type="protein sequence ID" value="CAE0459023.1"/>
    <property type="molecule type" value="Transcribed_RNA"/>
</dbReference>
<evidence type="ECO:0000256" key="4">
    <source>
        <dbReference type="ARBA" id="ARBA00022574"/>
    </source>
</evidence>
<dbReference type="Gene3D" id="1.20.940.10">
    <property type="entry name" value="Functional domain of the splicing factor Prp18"/>
    <property type="match status" value="1"/>
</dbReference>
<reference evidence="12" key="1">
    <citation type="submission" date="2021-01" db="EMBL/GenBank/DDBJ databases">
        <authorList>
            <person name="Corre E."/>
            <person name="Pelletier E."/>
            <person name="Niang G."/>
            <person name="Scheremetjew M."/>
            <person name="Finn R."/>
            <person name="Kale V."/>
            <person name="Holt S."/>
            <person name="Cochrane G."/>
            <person name="Meng A."/>
            <person name="Brown T."/>
            <person name="Cohen L."/>
        </authorList>
    </citation>
    <scope>NUCLEOTIDE SEQUENCE</scope>
    <source>
        <strain evidence="12">MM31A-1</strain>
    </source>
</reference>
<dbReference type="InterPro" id="IPR001680">
    <property type="entry name" value="WD40_rpt"/>
</dbReference>
<dbReference type="PROSITE" id="PS50082">
    <property type="entry name" value="WD_REPEATS_2"/>
    <property type="match status" value="1"/>
</dbReference>
<dbReference type="Pfam" id="PF00397">
    <property type="entry name" value="WW"/>
    <property type="match status" value="1"/>
</dbReference>
<keyword evidence="3" id="KW-0813">Transport</keyword>
<dbReference type="InterPro" id="IPR040251">
    <property type="entry name" value="SEC31-like"/>
</dbReference>
<evidence type="ECO:0000256" key="8">
    <source>
        <dbReference type="ARBA" id="ARBA00022927"/>
    </source>
</evidence>
<keyword evidence="6" id="KW-0256">Endoplasmic reticulum</keyword>
<dbReference type="CDD" id="cd00201">
    <property type="entry name" value="WW"/>
    <property type="match status" value="1"/>
</dbReference>
<comment type="subcellular location">
    <subcellularLocation>
        <location evidence="1">Endoplasmic reticulum</location>
    </subcellularLocation>
</comment>
<feature type="repeat" description="WD" evidence="9">
    <location>
        <begin position="271"/>
        <end position="313"/>
    </location>
</feature>
<evidence type="ECO:0000256" key="7">
    <source>
        <dbReference type="ARBA" id="ARBA00022892"/>
    </source>
</evidence>
<dbReference type="GO" id="GO:0005198">
    <property type="term" value="F:structural molecule activity"/>
    <property type="evidence" value="ECO:0007669"/>
    <property type="project" value="TreeGrafter"/>
</dbReference>
<evidence type="ECO:0000313" key="12">
    <source>
        <dbReference type="EMBL" id="CAE0459023.1"/>
    </source>
</evidence>
<evidence type="ECO:0000256" key="9">
    <source>
        <dbReference type="PROSITE-ProRule" id="PRU00221"/>
    </source>
</evidence>
<organism evidence="12">
    <name type="scientific">Chaetoceros debilis</name>
    <dbReference type="NCBI Taxonomy" id="122233"/>
    <lineage>
        <taxon>Eukaryota</taxon>
        <taxon>Sar</taxon>
        <taxon>Stramenopiles</taxon>
        <taxon>Ochrophyta</taxon>
        <taxon>Bacillariophyta</taxon>
        <taxon>Coscinodiscophyceae</taxon>
        <taxon>Chaetocerotophycidae</taxon>
        <taxon>Chaetocerotales</taxon>
        <taxon>Chaetocerotaceae</taxon>
        <taxon>Chaetoceros</taxon>
    </lineage>
</organism>
<evidence type="ECO:0000256" key="1">
    <source>
        <dbReference type="ARBA" id="ARBA00004240"/>
    </source>
</evidence>
<keyword evidence="5" id="KW-0677">Repeat</keyword>
<dbReference type="InterPro" id="IPR024298">
    <property type="entry name" value="Sec16_Sec23-bd"/>
</dbReference>
<evidence type="ECO:0000256" key="3">
    <source>
        <dbReference type="ARBA" id="ARBA00022448"/>
    </source>
</evidence>
<proteinExistence type="inferred from homology"/>
<dbReference type="GO" id="GO:0007029">
    <property type="term" value="P:endoplasmic reticulum organization"/>
    <property type="evidence" value="ECO:0007669"/>
    <property type="project" value="TreeGrafter"/>
</dbReference>
<dbReference type="Pfam" id="PF12931">
    <property type="entry name" value="TPR_Sec16"/>
    <property type="match status" value="1"/>
</dbReference>
<evidence type="ECO:0000256" key="10">
    <source>
        <dbReference type="SAM" id="MobiDB-lite"/>
    </source>
</evidence>
<dbReference type="PROSITE" id="PS01159">
    <property type="entry name" value="WW_DOMAIN_1"/>
    <property type="match status" value="1"/>
</dbReference>
<dbReference type="AlphaFoldDB" id="A0A7S3PXL1"/>
<comment type="similarity">
    <text evidence="2">Belongs to the WD repeat SEC31 family.</text>
</comment>